<dbReference type="PANTHER" id="PTHR30086">
    <property type="entry name" value="ARGININE EXPORTER PROTEIN ARGO"/>
    <property type="match status" value="1"/>
</dbReference>
<keyword evidence="3 6" id="KW-0812">Transmembrane</keyword>
<keyword evidence="2" id="KW-1003">Cell membrane</keyword>
<feature type="transmembrane region" description="Helical" evidence="6">
    <location>
        <begin position="179"/>
        <end position="200"/>
    </location>
</feature>
<evidence type="ECO:0000256" key="2">
    <source>
        <dbReference type="ARBA" id="ARBA00022475"/>
    </source>
</evidence>
<name>A0A383A4I4_9ZZZZ</name>
<dbReference type="AlphaFoldDB" id="A0A383A4I4"/>
<keyword evidence="5 6" id="KW-0472">Membrane</keyword>
<feature type="transmembrane region" description="Helical" evidence="6">
    <location>
        <begin position="6"/>
        <end position="25"/>
    </location>
</feature>
<accession>A0A383A4I4</accession>
<feature type="transmembrane region" description="Helical" evidence="6">
    <location>
        <begin position="146"/>
        <end position="167"/>
    </location>
</feature>
<dbReference type="Pfam" id="PF01810">
    <property type="entry name" value="LysE"/>
    <property type="match status" value="1"/>
</dbReference>
<evidence type="ECO:0000256" key="4">
    <source>
        <dbReference type="ARBA" id="ARBA00022989"/>
    </source>
</evidence>
<comment type="subcellular location">
    <subcellularLocation>
        <location evidence="1">Cell membrane</location>
        <topology evidence="1">Multi-pass membrane protein</topology>
    </subcellularLocation>
</comment>
<sequence length="205" mass="23748">MSFLTLGFFTGLSLILVLGAQNIFVIEQGLKKQYVFLVCLVCSISDLLLIFLGIFLFHYFSQFFNSIVELIFNVLLLIFLFHFIYTKIKAFKKNESIDFNENIKNISAISIFLKTLAFTYLNPHVYSDTVFFLGNFSKNFSMVQKLNFGIGASIASFLFFFTIGYLSKFLSKYLISEKIWKIINLFIIIFMSLLSIYILADILLY</sequence>
<dbReference type="PANTHER" id="PTHR30086:SF20">
    <property type="entry name" value="ARGININE EXPORTER PROTEIN ARGO-RELATED"/>
    <property type="match status" value="1"/>
</dbReference>
<dbReference type="GO" id="GO:0005886">
    <property type="term" value="C:plasma membrane"/>
    <property type="evidence" value="ECO:0007669"/>
    <property type="project" value="UniProtKB-SubCell"/>
</dbReference>
<feature type="transmembrane region" description="Helical" evidence="6">
    <location>
        <begin position="106"/>
        <end position="126"/>
    </location>
</feature>
<evidence type="ECO:0008006" key="8">
    <source>
        <dbReference type="Google" id="ProtNLM"/>
    </source>
</evidence>
<proteinExistence type="predicted"/>
<organism evidence="7">
    <name type="scientific">marine metagenome</name>
    <dbReference type="NCBI Taxonomy" id="408172"/>
    <lineage>
        <taxon>unclassified sequences</taxon>
        <taxon>metagenomes</taxon>
        <taxon>ecological metagenomes</taxon>
    </lineage>
</organism>
<feature type="transmembrane region" description="Helical" evidence="6">
    <location>
        <begin position="63"/>
        <end position="85"/>
    </location>
</feature>
<feature type="transmembrane region" description="Helical" evidence="6">
    <location>
        <begin position="34"/>
        <end position="57"/>
    </location>
</feature>
<gene>
    <name evidence="7" type="ORF">METZ01_LOCUS454762</name>
</gene>
<dbReference type="InterPro" id="IPR001123">
    <property type="entry name" value="LeuE-type"/>
</dbReference>
<evidence type="ECO:0000256" key="1">
    <source>
        <dbReference type="ARBA" id="ARBA00004651"/>
    </source>
</evidence>
<evidence type="ECO:0000313" key="7">
    <source>
        <dbReference type="EMBL" id="SVE01908.1"/>
    </source>
</evidence>
<keyword evidence="4 6" id="KW-1133">Transmembrane helix</keyword>
<protein>
    <recommendedName>
        <fullName evidence="8">Lysine transporter LysE</fullName>
    </recommendedName>
</protein>
<reference evidence="7" key="1">
    <citation type="submission" date="2018-05" db="EMBL/GenBank/DDBJ databases">
        <authorList>
            <person name="Lanie J.A."/>
            <person name="Ng W.-L."/>
            <person name="Kazmierczak K.M."/>
            <person name="Andrzejewski T.M."/>
            <person name="Davidsen T.M."/>
            <person name="Wayne K.J."/>
            <person name="Tettelin H."/>
            <person name="Glass J.I."/>
            <person name="Rusch D."/>
            <person name="Podicherti R."/>
            <person name="Tsui H.-C.T."/>
            <person name="Winkler M.E."/>
        </authorList>
    </citation>
    <scope>NUCLEOTIDE SEQUENCE</scope>
</reference>
<evidence type="ECO:0000256" key="5">
    <source>
        <dbReference type="ARBA" id="ARBA00023136"/>
    </source>
</evidence>
<evidence type="ECO:0000256" key="3">
    <source>
        <dbReference type="ARBA" id="ARBA00022692"/>
    </source>
</evidence>
<dbReference type="GO" id="GO:0015171">
    <property type="term" value="F:amino acid transmembrane transporter activity"/>
    <property type="evidence" value="ECO:0007669"/>
    <property type="project" value="TreeGrafter"/>
</dbReference>
<evidence type="ECO:0000256" key="6">
    <source>
        <dbReference type="SAM" id="Phobius"/>
    </source>
</evidence>
<dbReference type="EMBL" id="UINC01188607">
    <property type="protein sequence ID" value="SVE01908.1"/>
    <property type="molecule type" value="Genomic_DNA"/>
</dbReference>